<organism evidence="2 3">
    <name type="scientific">Dreissena polymorpha</name>
    <name type="common">Zebra mussel</name>
    <name type="synonym">Mytilus polymorpha</name>
    <dbReference type="NCBI Taxonomy" id="45954"/>
    <lineage>
        <taxon>Eukaryota</taxon>
        <taxon>Metazoa</taxon>
        <taxon>Spiralia</taxon>
        <taxon>Lophotrochozoa</taxon>
        <taxon>Mollusca</taxon>
        <taxon>Bivalvia</taxon>
        <taxon>Autobranchia</taxon>
        <taxon>Heteroconchia</taxon>
        <taxon>Euheterodonta</taxon>
        <taxon>Imparidentia</taxon>
        <taxon>Neoheterodontei</taxon>
        <taxon>Myida</taxon>
        <taxon>Dreissenoidea</taxon>
        <taxon>Dreissenidae</taxon>
        <taxon>Dreissena</taxon>
    </lineage>
</organism>
<evidence type="ECO:0000313" key="3">
    <source>
        <dbReference type="Proteomes" id="UP000828390"/>
    </source>
</evidence>
<dbReference type="Proteomes" id="UP000828390">
    <property type="component" value="Unassembled WGS sequence"/>
</dbReference>
<gene>
    <name evidence="2" type="ORF">DPMN_130557</name>
</gene>
<comment type="caution">
    <text evidence="2">The sequence shown here is derived from an EMBL/GenBank/DDBJ whole genome shotgun (WGS) entry which is preliminary data.</text>
</comment>
<accession>A0A9D4JYH7</accession>
<evidence type="ECO:0008006" key="4">
    <source>
        <dbReference type="Google" id="ProtNLM"/>
    </source>
</evidence>
<dbReference type="EMBL" id="JAIWYP010000005">
    <property type="protein sequence ID" value="KAH3828576.1"/>
    <property type="molecule type" value="Genomic_DNA"/>
</dbReference>
<dbReference type="AlphaFoldDB" id="A0A9D4JYH7"/>
<proteinExistence type="predicted"/>
<protein>
    <recommendedName>
        <fullName evidence="4">CCHC-type domain-containing protein</fullName>
    </recommendedName>
</protein>
<reference evidence="2" key="2">
    <citation type="submission" date="2020-11" db="EMBL/GenBank/DDBJ databases">
        <authorList>
            <person name="McCartney M.A."/>
            <person name="Auch B."/>
            <person name="Kono T."/>
            <person name="Mallez S."/>
            <person name="Becker A."/>
            <person name="Gohl D.M."/>
            <person name="Silverstein K.A.T."/>
            <person name="Koren S."/>
            <person name="Bechman K.B."/>
            <person name="Herman A."/>
            <person name="Abrahante J.E."/>
            <person name="Garbe J."/>
        </authorList>
    </citation>
    <scope>NUCLEOTIDE SEQUENCE</scope>
    <source>
        <strain evidence="2">Duluth1</strain>
        <tissue evidence="2">Whole animal</tissue>
    </source>
</reference>
<evidence type="ECO:0000313" key="2">
    <source>
        <dbReference type="EMBL" id="KAH3828576.1"/>
    </source>
</evidence>
<name>A0A9D4JYH7_DREPO</name>
<evidence type="ECO:0000256" key="1">
    <source>
        <dbReference type="SAM" id="MobiDB-lite"/>
    </source>
</evidence>
<reference evidence="2" key="1">
    <citation type="journal article" date="2019" name="bioRxiv">
        <title>The Genome of the Zebra Mussel, Dreissena polymorpha: A Resource for Invasive Species Research.</title>
        <authorList>
            <person name="McCartney M.A."/>
            <person name="Auch B."/>
            <person name="Kono T."/>
            <person name="Mallez S."/>
            <person name="Zhang Y."/>
            <person name="Obille A."/>
            <person name="Becker A."/>
            <person name="Abrahante J.E."/>
            <person name="Garbe J."/>
            <person name="Badalamenti J.P."/>
            <person name="Herman A."/>
            <person name="Mangelson H."/>
            <person name="Liachko I."/>
            <person name="Sullivan S."/>
            <person name="Sone E.D."/>
            <person name="Koren S."/>
            <person name="Silverstein K.A.T."/>
            <person name="Beckman K.B."/>
            <person name="Gohl D.M."/>
        </authorList>
    </citation>
    <scope>NUCLEOTIDE SEQUENCE</scope>
    <source>
        <strain evidence="2">Duluth1</strain>
        <tissue evidence="2">Whole animal</tissue>
    </source>
</reference>
<keyword evidence="3" id="KW-1185">Reference proteome</keyword>
<feature type="region of interest" description="Disordered" evidence="1">
    <location>
        <begin position="198"/>
        <end position="383"/>
    </location>
</feature>
<sequence length="383" mass="41154">MAHYTKMFGPLTGNAINKGWMERTLKVQGTRGASMAAVINLLRANGFTEHHIDAVASGPPGSLSYDVVFTEKAKMMEFIEDVPSGGLTHDGVKYFVQSYGKQLVDVRVHWLPVFIDNRVLEEMFGTFGTVISIKHETMDMDGFHVISGVRVVRLQIDEEAKNSIPHLLNFACGAKALLTVRGRQPLCLRCMNLGHIRGSCPENSKPKTTRNTSGDTDGSQGGSWAEVVSRKTFKKTPTEAAPMVSKVVGEETPSGGASGPDRAGESTESVNPQTGDGKGHAKKAKTRSVFEGAPIETGTTLGDTQGEKLTDVVGVTDDGAHHEMDTNIQGTKRSIDVDDISTPMPRNAPRSGPAPPPEDPFDGMFTQDSIQDGILGLQSPHAK</sequence>